<reference evidence="3 4" key="1">
    <citation type="submission" date="2017-06" db="EMBL/GenBank/DDBJ databases">
        <title>Genome sequencing of cyanobaciteial culture collection at National Institute for Environmental Studies (NIES).</title>
        <authorList>
            <person name="Hirose Y."/>
            <person name="Shimura Y."/>
            <person name="Fujisawa T."/>
            <person name="Nakamura Y."/>
            <person name="Kawachi M."/>
        </authorList>
    </citation>
    <scope>NUCLEOTIDE SEQUENCE [LARGE SCALE GENOMIC DNA]</scope>
    <source>
        <strain evidence="3 4">NIES-23</strain>
    </source>
</reference>
<dbReference type="PROSITE" id="PS51257">
    <property type="entry name" value="PROKAR_LIPOPROTEIN"/>
    <property type="match status" value="1"/>
</dbReference>
<proteinExistence type="predicted"/>
<feature type="signal peptide" evidence="2">
    <location>
        <begin position="1"/>
        <end position="31"/>
    </location>
</feature>
<feature type="chain" id="PRO_5011116345" description="PEP-CTERM protein-sorting domain-containing protein" evidence="2">
    <location>
        <begin position="32"/>
        <end position="236"/>
    </location>
</feature>
<dbReference type="InterPro" id="IPR013424">
    <property type="entry name" value="Ice-binding_C"/>
</dbReference>
<organism evidence="3 4">
    <name type="scientific">Trichormus variabilis NIES-23</name>
    <dbReference type="NCBI Taxonomy" id="1973479"/>
    <lineage>
        <taxon>Bacteria</taxon>
        <taxon>Bacillati</taxon>
        <taxon>Cyanobacteriota</taxon>
        <taxon>Cyanophyceae</taxon>
        <taxon>Nostocales</taxon>
        <taxon>Nostocaceae</taxon>
        <taxon>Trichormus</taxon>
    </lineage>
</organism>
<accession>A0A1Z4KKJ6</accession>
<evidence type="ECO:0000256" key="1">
    <source>
        <dbReference type="SAM" id="MobiDB-lite"/>
    </source>
</evidence>
<dbReference type="EMBL" id="AP018216">
    <property type="protein sequence ID" value="BAY69488.1"/>
    <property type="molecule type" value="Genomic_DNA"/>
</dbReference>
<evidence type="ECO:0000313" key="3">
    <source>
        <dbReference type="EMBL" id="BAY69488.1"/>
    </source>
</evidence>
<feature type="region of interest" description="Disordered" evidence="1">
    <location>
        <begin position="33"/>
        <end position="53"/>
    </location>
</feature>
<gene>
    <name evidence="3" type="ORF">NIES23_22820</name>
</gene>
<keyword evidence="2" id="KW-0732">Signal</keyword>
<evidence type="ECO:0000256" key="2">
    <source>
        <dbReference type="SAM" id="SignalP"/>
    </source>
</evidence>
<protein>
    <recommendedName>
        <fullName evidence="5">PEP-CTERM protein-sorting domain-containing protein</fullName>
    </recommendedName>
</protein>
<evidence type="ECO:0008006" key="5">
    <source>
        <dbReference type="Google" id="ProtNLM"/>
    </source>
</evidence>
<sequence length="236" mass="24684">MSKTFSKLFFRLSITSLVGISCLALAPSALANGNKDKPKQNQTPSTTTTNTSSTSCSLTDVLIGTTNTTKATACKGPFTGNDTGAQSTLLDDLNKGLFNIGANATWELIGKSDSSDNFGFEAQNGKSSGTWSLGKALGNGPTTFVVSLKSSTSYSTYLFKDIDFSKTGLTGLFNTIGVALNGNGSQGKDLSHASIFKATYAKTPEPPRARVPEPTASIGLGIVMGGMVINRRRKSK</sequence>
<evidence type="ECO:0000313" key="4">
    <source>
        <dbReference type="Proteomes" id="UP000217507"/>
    </source>
</evidence>
<name>A0A1Z4KKJ6_ANAVA</name>
<dbReference type="AlphaFoldDB" id="A0A1Z4KKJ6"/>
<dbReference type="NCBIfam" id="TIGR02595">
    <property type="entry name" value="PEP_CTERM"/>
    <property type="match status" value="1"/>
</dbReference>
<dbReference type="Proteomes" id="UP000217507">
    <property type="component" value="Chromosome"/>
</dbReference>
<feature type="compositionally biased region" description="Low complexity" evidence="1">
    <location>
        <begin position="43"/>
        <end position="53"/>
    </location>
</feature>